<evidence type="ECO:0000256" key="9">
    <source>
        <dbReference type="HAMAP-Rule" id="MF_00303"/>
    </source>
</evidence>
<dbReference type="InterPro" id="IPR036611">
    <property type="entry name" value="Trigger_fac_ribosome-bd_sf"/>
</dbReference>
<organism evidence="13 14">
    <name type="scientific">Candidatus Nanosyncoccus alces</name>
    <dbReference type="NCBI Taxonomy" id="2171997"/>
    <lineage>
        <taxon>Bacteria</taxon>
        <taxon>Candidatus Saccharimonadota</taxon>
        <taxon>Candidatus Nanosyncoccalia</taxon>
        <taxon>Candidatus Nanosyncoccales</taxon>
        <taxon>Candidatus Nanosyncoccaceae</taxon>
        <taxon>Candidatus Nanosyncoccus</taxon>
    </lineage>
</organism>
<dbReference type="SUPFAM" id="SSF109998">
    <property type="entry name" value="Triger factor/SurA peptide-binding domain-like"/>
    <property type="match status" value="1"/>
</dbReference>
<evidence type="ECO:0000313" key="14">
    <source>
        <dbReference type="Proteomes" id="UP001191019"/>
    </source>
</evidence>
<evidence type="ECO:0000256" key="1">
    <source>
        <dbReference type="ARBA" id="ARBA00000971"/>
    </source>
</evidence>
<keyword evidence="5 9" id="KW-0697">Rotamase</keyword>
<reference evidence="13 14" key="1">
    <citation type="journal article" date="2018" name="bioRxiv">
        <title>Evidence of independent acquisition and adaption of ultra-small bacteria to human hosts across the highly diverse yet reduced genomes of the phylum Saccharibacteria.</title>
        <authorList>
            <person name="McLean J.S."/>
            <person name="Bor B."/>
            <person name="To T.T."/>
            <person name="Liu Q."/>
            <person name="Kearns K.A."/>
            <person name="Solden L.M."/>
            <person name="Wrighton K.C."/>
            <person name="He X."/>
            <person name="Shi W."/>
        </authorList>
    </citation>
    <scope>NUCLEOTIDE SEQUENCE [LARGE SCALE GENOMIC DNA]</scope>
    <source>
        <strain evidence="13 14">TM7_G3_2_Rum_HOT_351B</strain>
    </source>
</reference>
<evidence type="ECO:0000256" key="11">
    <source>
        <dbReference type="RuleBase" id="RU003914"/>
    </source>
</evidence>
<keyword evidence="14" id="KW-1185">Reference proteome</keyword>
<name>A0ABY0FL67_9BACT</name>
<dbReference type="Pfam" id="PF00254">
    <property type="entry name" value="FKBP_C"/>
    <property type="match status" value="1"/>
</dbReference>
<accession>A0ABY0FL67</accession>
<comment type="similarity">
    <text evidence="2 9 11">Belongs to the FKBP-type PPIase family. Tig subfamily.</text>
</comment>
<dbReference type="InterPro" id="IPR046357">
    <property type="entry name" value="PPIase_dom_sf"/>
</dbReference>
<dbReference type="Proteomes" id="UP001191019">
    <property type="component" value="Unassembled WGS sequence"/>
</dbReference>
<comment type="subcellular location">
    <subcellularLocation>
        <location evidence="9">Cytoplasm</location>
    </subcellularLocation>
    <text evidence="9">About half TF is bound to the ribosome near the polypeptide exit tunnel while the other half is free in the cytoplasm.</text>
</comment>
<evidence type="ECO:0000256" key="6">
    <source>
        <dbReference type="ARBA" id="ARBA00023186"/>
    </source>
</evidence>
<dbReference type="Gene3D" id="3.10.50.40">
    <property type="match status" value="1"/>
</dbReference>
<evidence type="ECO:0000256" key="7">
    <source>
        <dbReference type="ARBA" id="ARBA00023235"/>
    </source>
</evidence>
<dbReference type="PROSITE" id="PS50059">
    <property type="entry name" value="FKBP_PPIASE"/>
    <property type="match status" value="1"/>
</dbReference>
<keyword evidence="9 11" id="KW-0132">Cell division</keyword>
<gene>
    <name evidence="9 13" type="primary">tig</name>
    <name evidence="13" type="ORF">G3RUM_00661</name>
</gene>
<dbReference type="PANTHER" id="PTHR30560:SF3">
    <property type="entry name" value="TRIGGER FACTOR-LIKE PROTEIN TIG, CHLOROPLASTIC"/>
    <property type="match status" value="1"/>
</dbReference>
<comment type="catalytic activity">
    <reaction evidence="1 9 10">
        <text>[protein]-peptidylproline (omega=180) = [protein]-peptidylproline (omega=0)</text>
        <dbReference type="Rhea" id="RHEA:16237"/>
        <dbReference type="Rhea" id="RHEA-COMP:10747"/>
        <dbReference type="Rhea" id="RHEA-COMP:10748"/>
        <dbReference type="ChEBI" id="CHEBI:83833"/>
        <dbReference type="ChEBI" id="CHEBI:83834"/>
        <dbReference type="EC" id="5.2.1.8"/>
    </reaction>
</comment>
<dbReference type="EC" id="5.2.1.8" evidence="3 9"/>
<dbReference type="RefSeq" id="WP_129735343.1">
    <property type="nucleotide sequence ID" value="NZ_PRLM01000006.1"/>
</dbReference>
<dbReference type="NCBIfam" id="TIGR00115">
    <property type="entry name" value="tig"/>
    <property type="match status" value="1"/>
</dbReference>
<evidence type="ECO:0000313" key="13">
    <source>
        <dbReference type="EMBL" id="RYC74505.1"/>
    </source>
</evidence>
<dbReference type="InterPro" id="IPR027304">
    <property type="entry name" value="Trigger_fact/SurA_dom_sf"/>
</dbReference>
<comment type="function">
    <text evidence="9">Involved in protein export. Acts as a chaperone by maintaining the newly synthesized protein in an open conformation. Functions as a peptidyl-prolyl cis-trans isomerase.</text>
</comment>
<evidence type="ECO:0000256" key="2">
    <source>
        <dbReference type="ARBA" id="ARBA00005464"/>
    </source>
</evidence>
<evidence type="ECO:0000256" key="10">
    <source>
        <dbReference type="PROSITE-ProRule" id="PRU00277"/>
    </source>
</evidence>
<dbReference type="InterPro" id="IPR005215">
    <property type="entry name" value="Trig_fac"/>
</dbReference>
<dbReference type="SUPFAM" id="SSF102735">
    <property type="entry name" value="Trigger factor ribosome-binding domain"/>
    <property type="match status" value="1"/>
</dbReference>
<dbReference type="Gene3D" id="1.10.3120.10">
    <property type="entry name" value="Trigger factor, C-terminal domain"/>
    <property type="match status" value="1"/>
</dbReference>
<dbReference type="PIRSF" id="PIRSF003095">
    <property type="entry name" value="Trigger_factor"/>
    <property type="match status" value="1"/>
</dbReference>
<dbReference type="Pfam" id="PF05697">
    <property type="entry name" value="Trigger_N"/>
    <property type="match status" value="1"/>
</dbReference>
<proteinExistence type="inferred from homology"/>
<evidence type="ECO:0000256" key="4">
    <source>
        <dbReference type="ARBA" id="ARBA00016902"/>
    </source>
</evidence>
<dbReference type="InterPro" id="IPR008881">
    <property type="entry name" value="Trigger_fac_ribosome-bd_bac"/>
</dbReference>
<dbReference type="InterPro" id="IPR008880">
    <property type="entry name" value="Trigger_fac_C"/>
</dbReference>
<keyword evidence="6 9" id="KW-0143">Chaperone</keyword>
<dbReference type="PANTHER" id="PTHR30560">
    <property type="entry name" value="TRIGGER FACTOR CHAPERONE AND PEPTIDYL-PROLYL CIS/TRANS ISOMERASE"/>
    <property type="match status" value="1"/>
</dbReference>
<dbReference type="InterPro" id="IPR037041">
    <property type="entry name" value="Trigger_fac_C_sf"/>
</dbReference>
<evidence type="ECO:0000256" key="5">
    <source>
        <dbReference type="ARBA" id="ARBA00023110"/>
    </source>
</evidence>
<dbReference type="InterPro" id="IPR001179">
    <property type="entry name" value="PPIase_FKBP_dom"/>
</dbReference>
<keyword evidence="9 11" id="KW-0131">Cell cycle</keyword>
<feature type="domain" description="PPIase FKBP-type" evidence="12">
    <location>
        <begin position="162"/>
        <end position="247"/>
    </location>
</feature>
<dbReference type="EMBL" id="PRLM01000006">
    <property type="protein sequence ID" value="RYC74505.1"/>
    <property type="molecule type" value="Genomic_DNA"/>
</dbReference>
<reference evidence="13 14" key="2">
    <citation type="journal article" date="2020" name="Cell Rep.">
        <title>Acquisition and Adaptation of Ultra-small Parasitic Reduced Genome Bacteria to Mammalian Hosts.</title>
        <authorList>
            <person name="McLean J.S."/>
            <person name="Bor B."/>
            <person name="Kerns K.A."/>
            <person name="Liu Q."/>
            <person name="To T.T."/>
            <person name="Solden L."/>
            <person name="Hendrickson E.L."/>
            <person name="Wrighton K."/>
            <person name="Shi W."/>
            <person name="He X."/>
        </authorList>
    </citation>
    <scope>NUCLEOTIDE SEQUENCE [LARGE SCALE GENOMIC DNA]</scope>
    <source>
        <strain evidence="13 14">TM7_G3_2_Rum_HOT_351B</strain>
    </source>
</reference>
<comment type="caution">
    <text evidence="13">The sequence shown here is derived from an EMBL/GenBank/DDBJ whole genome shotgun (WGS) entry which is preliminary data.</text>
</comment>
<evidence type="ECO:0000259" key="12">
    <source>
        <dbReference type="PROSITE" id="PS50059"/>
    </source>
</evidence>
<keyword evidence="7 9" id="KW-0413">Isomerase</keyword>
<sequence>MKTTVKKLSASRVEIKVVLDAKDLKPAKEKALEKLAKEIHVEGFRKGKVPVDVAKKFIPENDLNAETVDAAVRATVIEAFSKNEKSPLVLPNVNVTKYVPDEVVEYTATADIIPEIKLGDFKKLGVKKEEAKISDKEIGEVLDNIATSFAEKKTVKRAAADGDEVIIDFVGKKDGEAFKGGSAKDYHLTLGSKTFIPGFEDGIVGHEPGDKFDLKLTFPKDYGVKDLAGTKTVFEVLVKQINEVTKPAVNDEMAKKCGPFKNLKELKADIEKNLAAQNSHKLEEKFKDDLLNALVKKSKIPAPEILIDDQVRMIKDDITRNAASQGMSFDDFLKNNNETMENWEKEARKIAEARVKASLALQTLAVEQKITVSDDLVTAKIAELKDVYKKSPEALKSLKDPNVKMDIKNRMIIEKTLEFLAKENEK</sequence>
<dbReference type="Gene3D" id="3.30.70.1050">
    <property type="entry name" value="Trigger factor ribosome-binding domain"/>
    <property type="match status" value="1"/>
</dbReference>
<comment type="domain">
    <text evidence="9">Consists of 3 domains; the N-terminus binds the ribosome, the middle domain has PPIase activity, while the C-terminus has intrinsic chaperone activity on its own.</text>
</comment>
<protein>
    <recommendedName>
        <fullName evidence="4 9">Trigger factor</fullName>
        <shortName evidence="9">TF</shortName>
        <ecNumber evidence="3 9">5.2.1.8</ecNumber>
    </recommendedName>
    <alternativeName>
        <fullName evidence="8 9">PPIase</fullName>
    </alternativeName>
</protein>
<evidence type="ECO:0000256" key="8">
    <source>
        <dbReference type="ARBA" id="ARBA00029986"/>
    </source>
</evidence>
<dbReference type="Pfam" id="PF05698">
    <property type="entry name" value="Trigger_C"/>
    <property type="match status" value="1"/>
</dbReference>
<evidence type="ECO:0000256" key="3">
    <source>
        <dbReference type="ARBA" id="ARBA00013194"/>
    </source>
</evidence>
<keyword evidence="9" id="KW-0963">Cytoplasm</keyword>
<dbReference type="GO" id="GO:0003755">
    <property type="term" value="F:peptidyl-prolyl cis-trans isomerase activity"/>
    <property type="evidence" value="ECO:0007669"/>
    <property type="project" value="UniProtKB-EC"/>
</dbReference>
<dbReference type="SUPFAM" id="SSF54534">
    <property type="entry name" value="FKBP-like"/>
    <property type="match status" value="1"/>
</dbReference>
<dbReference type="HAMAP" id="MF_00303">
    <property type="entry name" value="Trigger_factor_Tig"/>
    <property type="match status" value="1"/>
</dbReference>